<feature type="transmembrane region" description="Helical" evidence="4">
    <location>
        <begin position="199"/>
        <end position="220"/>
    </location>
</feature>
<organism evidence="6 8">
    <name type="scientific">Aquisalinus luteolus</name>
    <dbReference type="NCBI Taxonomy" id="1566827"/>
    <lineage>
        <taxon>Bacteria</taxon>
        <taxon>Pseudomonadati</taxon>
        <taxon>Pseudomonadota</taxon>
        <taxon>Alphaproteobacteria</taxon>
        <taxon>Parvularculales</taxon>
        <taxon>Parvularculaceae</taxon>
        <taxon>Aquisalinus</taxon>
    </lineage>
</organism>
<evidence type="ECO:0000313" key="8">
    <source>
        <dbReference type="Proteomes" id="UP000621856"/>
    </source>
</evidence>
<dbReference type="PROSITE" id="PS50850">
    <property type="entry name" value="MFS"/>
    <property type="match status" value="1"/>
</dbReference>
<evidence type="ECO:0000313" key="6">
    <source>
        <dbReference type="EMBL" id="GGI01158.1"/>
    </source>
</evidence>
<feature type="transmembrane region" description="Helical" evidence="4">
    <location>
        <begin position="290"/>
        <end position="311"/>
    </location>
</feature>
<feature type="transmembrane region" description="Helical" evidence="4">
    <location>
        <begin position="323"/>
        <end position="344"/>
    </location>
</feature>
<dbReference type="SUPFAM" id="SSF103473">
    <property type="entry name" value="MFS general substrate transporter"/>
    <property type="match status" value="1"/>
</dbReference>
<dbReference type="Proteomes" id="UP000621856">
    <property type="component" value="Unassembled WGS sequence"/>
</dbReference>
<dbReference type="InterPro" id="IPR011701">
    <property type="entry name" value="MFS"/>
</dbReference>
<dbReference type="GO" id="GO:0022857">
    <property type="term" value="F:transmembrane transporter activity"/>
    <property type="evidence" value="ECO:0007669"/>
    <property type="project" value="InterPro"/>
</dbReference>
<comment type="caution">
    <text evidence="6">The sequence shown here is derived from an EMBL/GenBank/DDBJ whole genome shotgun (WGS) entry which is preliminary data.</text>
</comment>
<sequence length="419" mass="44270">MRNAILSVFSLLVAAAILLGANGLQSTLLSLRANIEGFPLSAIGFLTSSYFVGFILGCRYAPRFIKNVGHIRAFTALASVASAATLAHILFVEPVSWLVMRALAGFCFAGLHMIIESWLNERATNENRGTVLSIYRIADFTAVTAGQFMLNVADPAGFVLFVGVSILISLSLVPVALTTAAAPKPIKSAKLNIPKLWNLSPLACGAVVAAGASGSAFWALAPVFIQDIGYDVSVVALFMSAIIAGGALAQFPIGWLSDRIDRRRVIVGTAFLAGTGALLISLFGPDAQNLLIVFALMLGMFHLPLYGLGVANANDFAEAEDFVSINGGLLLLYGFGAVTGPIIAPFVMKGFGASSLFFYNATVYGLLTIFGLYRLTQRKPVPVDEKTEDYVPVPAGAAPAVFEIDPRVPEDEEGSPTKA</sequence>
<feature type="transmembrane region" description="Helical" evidence="4">
    <location>
        <begin position="98"/>
        <end position="119"/>
    </location>
</feature>
<evidence type="ECO:0000256" key="1">
    <source>
        <dbReference type="ARBA" id="ARBA00022692"/>
    </source>
</evidence>
<evidence type="ECO:0000256" key="3">
    <source>
        <dbReference type="ARBA" id="ARBA00023136"/>
    </source>
</evidence>
<reference evidence="7 9" key="2">
    <citation type="submission" date="2020-02" db="EMBL/GenBank/DDBJ databases">
        <title>Genome sequence of Parvularcula flava strain NH6-79.</title>
        <authorList>
            <person name="Abdul Karim M.H."/>
            <person name="Lam M.Q."/>
            <person name="Chen S.J."/>
            <person name="Yahya A."/>
            <person name="Shahir S."/>
            <person name="Shamsir M.S."/>
            <person name="Chong C.S."/>
        </authorList>
    </citation>
    <scope>NUCLEOTIDE SEQUENCE [LARGE SCALE GENOMIC DNA]</scope>
    <source>
        <strain evidence="7 9">NH6-79</strain>
    </source>
</reference>
<dbReference type="PANTHER" id="PTHR23521">
    <property type="entry name" value="TRANSPORTER MFS SUPERFAMILY"/>
    <property type="match status" value="1"/>
</dbReference>
<dbReference type="InterPro" id="IPR036259">
    <property type="entry name" value="MFS_trans_sf"/>
</dbReference>
<feature type="transmembrane region" description="Helical" evidence="4">
    <location>
        <begin position="39"/>
        <end position="61"/>
    </location>
</feature>
<dbReference type="Gene3D" id="1.20.1250.20">
    <property type="entry name" value="MFS general substrate transporter like domains"/>
    <property type="match status" value="2"/>
</dbReference>
<evidence type="ECO:0000313" key="7">
    <source>
        <dbReference type="EMBL" id="NHK29313.1"/>
    </source>
</evidence>
<reference evidence="6" key="3">
    <citation type="submission" date="2020-09" db="EMBL/GenBank/DDBJ databases">
        <authorList>
            <person name="Sun Q."/>
            <person name="Zhou Y."/>
        </authorList>
    </citation>
    <scope>NUCLEOTIDE SEQUENCE</scope>
    <source>
        <strain evidence="6">CGMCC 1.14984</strain>
    </source>
</reference>
<gene>
    <name evidence="7" type="ORF">FF098_015450</name>
    <name evidence="6" type="ORF">GCM10011355_31140</name>
</gene>
<evidence type="ECO:0000313" key="9">
    <source>
        <dbReference type="Proteomes" id="UP000818603"/>
    </source>
</evidence>
<evidence type="ECO:0000256" key="4">
    <source>
        <dbReference type="SAM" id="Phobius"/>
    </source>
</evidence>
<feature type="transmembrane region" description="Helical" evidence="4">
    <location>
        <begin position="265"/>
        <end position="284"/>
    </location>
</feature>
<dbReference type="RefSeq" id="WP_155142236.1">
    <property type="nucleotide sequence ID" value="NZ_BMGZ01000004.1"/>
</dbReference>
<feature type="domain" description="Major facilitator superfamily (MFS) profile" evidence="5">
    <location>
        <begin position="198"/>
        <end position="419"/>
    </location>
</feature>
<dbReference type="PANTHER" id="PTHR23521:SF3">
    <property type="entry name" value="MFS TRANSPORTER"/>
    <property type="match status" value="1"/>
</dbReference>
<dbReference type="CDD" id="cd17477">
    <property type="entry name" value="MFS_YcaD_like"/>
    <property type="match status" value="1"/>
</dbReference>
<dbReference type="EMBL" id="BMGZ01000004">
    <property type="protein sequence ID" value="GGI01158.1"/>
    <property type="molecule type" value="Genomic_DNA"/>
</dbReference>
<name>A0A8J3EVN6_9PROT</name>
<evidence type="ECO:0000259" key="5">
    <source>
        <dbReference type="PROSITE" id="PS50850"/>
    </source>
</evidence>
<dbReference type="GO" id="GO:0005886">
    <property type="term" value="C:plasma membrane"/>
    <property type="evidence" value="ECO:0007669"/>
    <property type="project" value="TreeGrafter"/>
</dbReference>
<protein>
    <submittedName>
        <fullName evidence="6">MFS transporter</fullName>
    </submittedName>
</protein>
<keyword evidence="3 4" id="KW-0472">Membrane</keyword>
<evidence type="ECO:0000256" key="2">
    <source>
        <dbReference type="ARBA" id="ARBA00022989"/>
    </source>
</evidence>
<feature type="transmembrane region" description="Helical" evidence="4">
    <location>
        <begin position="73"/>
        <end position="92"/>
    </location>
</feature>
<reference evidence="6" key="1">
    <citation type="journal article" date="2014" name="Int. J. Syst. Evol. Microbiol.">
        <title>Complete genome sequence of Corynebacterium casei LMG S-19264T (=DSM 44701T), isolated from a smear-ripened cheese.</title>
        <authorList>
            <consortium name="US DOE Joint Genome Institute (JGI-PGF)"/>
            <person name="Walter F."/>
            <person name="Albersmeier A."/>
            <person name="Kalinowski J."/>
            <person name="Ruckert C."/>
        </authorList>
    </citation>
    <scope>NUCLEOTIDE SEQUENCE</scope>
    <source>
        <strain evidence="6">CGMCC 1.14984</strain>
    </source>
</reference>
<dbReference type="InterPro" id="IPR047200">
    <property type="entry name" value="MFS_YcaD-like"/>
</dbReference>
<dbReference type="EMBL" id="VCJR02000004">
    <property type="protein sequence ID" value="NHK29313.1"/>
    <property type="molecule type" value="Genomic_DNA"/>
</dbReference>
<feature type="transmembrane region" description="Helical" evidence="4">
    <location>
        <begin position="156"/>
        <end position="178"/>
    </location>
</feature>
<dbReference type="AlphaFoldDB" id="A0A8J3EVN6"/>
<feature type="transmembrane region" description="Helical" evidence="4">
    <location>
        <begin position="356"/>
        <end position="376"/>
    </location>
</feature>
<proteinExistence type="predicted"/>
<keyword evidence="1 4" id="KW-0812">Transmembrane</keyword>
<accession>A0A8J3EVN6</accession>
<feature type="transmembrane region" description="Helical" evidence="4">
    <location>
        <begin position="131"/>
        <end position="150"/>
    </location>
</feature>
<dbReference type="InterPro" id="IPR020846">
    <property type="entry name" value="MFS_dom"/>
</dbReference>
<dbReference type="Proteomes" id="UP000818603">
    <property type="component" value="Unassembled WGS sequence"/>
</dbReference>
<dbReference type="Pfam" id="PF07690">
    <property type="entry name" value="MFS_1"/>
    <property type="match status" value="1"/>
</dbReference>
<keyword evidence="2 4" id="KW-1133">Transmembrane helix</keyword>
<feature type="transmembrane region" description="Helical" evidence="4">
    <location>
        <begin position="232"/>
        <end position="253"/>
    </location>
</feature>
<keyword evidence="9" id="KW-1185">Reference proteome</keyword>